<evidence type="ECO:0008006" key="4">
    <source>
        <dbReference type="Google" id="ProtNLM"/>
    </source>
</evidence>
<feature type="transmembrane region" description="Helical" evidence="1">
    <location>
        <begin position="394"/>
        <end position="413"/>
    </location>
</feature>
<dbReference type="Pfam" id="PF26314">
    <property type="entry name" value="MptA_B_family"/>
    <property type="match status" value="1"/>
</dbReference>
<feature type="transmembrane region" description="Helical" evidence="1">
    <location>
        <begin position="49"/>
        <end position="72"/>
    </location>
</feature>
<reference evidence="2 3" key="1">
    <citation type="journal article" date="2016" name="Nat. Commun.">
        <title>Thousands of microbial genomes shed light on interconnected biogeochemical processes in an aquifer system.</title>
        <authorList>
            <person name="Anantharaman K."/>
            <person name="Brown C.T."/>
            <person name="Hug L.A."/>
            <person name="Sharon I."/>
            <person name="Castelle C.J."/>
            <person name="Probst A.J."/>
            <person name="Thomas B.C."/>
            <person name="Singh A."/>
            <person name="Wilkins M.J."/>
            <person name="Karaoz U."/>
            <person name="Brodie E.L."/>
            <person name="Williams K.H."/>
            <person name="Hubbard S.S."/>
            <person name="Banfield J.F."/>
        </authorList>
    </citation>
    <scope>NUCLEOTIDE SEQUENCE [LARGE SCALE GENOMIC DNA]</scope>
</reference>
<sequence length="447" mass="51658">MLIISLLLLIYNLLSWILLFRDLWTLEVIATKFYPQWSGVIYSLENFLRIFKLNTVPTVAFILIITGLFYFYFKVIKQAVSIKFVIIGAICFQAIAFFSYPILSTDVLSYILSDRIAVVYNENVWTTKPNKFVNDPYFYLVYPIYKDADWTNMTRIYGGINQAIYSPVTAFTSAVFGTDFIANLIAHKLVVFLFVIGTLVLIPFAVIFFNPLFIIETVGSGHNDIIMLFFTVLSLKFFNKNYFWAAGLFLGMATQVKNVAILLFIFLALKLLSDLKIKQLLAFTLLYFGTVLSVYYFMGVNPVDTIIRTAGSINVYWQSLPMIVRSPALNYLLLIFLGFQTVRTLIFRKNPVEIYAQTLMIYLLFFLAAFWNWYPIWLLVLIPFLPEKSGIKPYILAFTFTSMLGYAAYWLSLRFNYQFFLWPAIIYGTVLSGPALICLQNIKKKYL</sequence>
<feature type="transmembrane region" description="Helical" evidence="1">
    <location>
        <begin position="419"/>
        <end position="439"/>
    </location>
</feature>
<feature type="transmembrane region" description="Helical" evidence="1">
    <location>
        <begin position="245"/>
        <end position="268"/>
    </location>
</feature>
<feature type="transmembrane region" description="Helical" evidence="1">
    <location>
        <begin position="280"/>
        <end position="298"/>
    </location>
</feature>
<keyword evidence="1" id="KW-1133">Transmembrane helix</keyword>
<accession>A0A1F5Z469</accession>
<proteinExistence type="predicted"/>
<keyword evidence="1" id="KW-0812">Transmembrane</keyword>
<dbReference type="EMBL" id="MFJG01000015">
    <property type="protein sequence ID" value="OGG07114.1"/>
    <property type="molecule type" value="Genomic_DNA"/>
</dbReference>
<dbReference type="AlphaFoldDB" id="A0A1F5Z469"/>
<feature type="transmembrane region" description="Helical" evidence="1">
    <location>
        <begin position="163"/>
        <end position="182"/>
    </location>
</feature>
<evidence type="ECO:0000313" key="2">
    <source>
        <dbReference type="EMBL" id="OGG07114.1"/>
    </source>
</evidence>
<evidence type="ECO:0000256" key="1">
    <source>
        <dbReference type="SAM" id="Phobius"/>
    </source>
</evidence>
<feature type="transmembrane region" description="Helical" evidence="1">
    <location>
        <begin position="328"/>
        <end position="347"/>
    </location>
</feature>
<name>A0A1F5Z469_9BACT</name>
<gene>
    <name evidence="2" type="ORF">A2872_02840</name>
</gene>
<feature type="transmembrane region" description="Helical" evidence="1">
    <location>
        <begin position="84"/>
        <end position="103"/>
    </location>
</feature>
<evidence type="ECO:0000313" key="3">
    <source>
        <dbReference type="Proteomes" id="UP000178681"/>
    </source>
</evidence>
<protein>
    <recommendedName>
        <fullName evidence="4">DUF2029 domain-containing protein</fullName>
    </recommendedName>
</protein>
<feature type="transmembrane region" description="Helical" evidence="1">
    <location>
        <begin position="359"/>
        <end position="382"/>
    </location>
</feature>
<feature type="transmembrane region" description="Helical" evidence="1">
    <location>
        <begin position="189"/>
        <end position="215"/>
    </location>
</feature>
<dbReference type="Proteomes" id="UP000178681">
    <property type="component" value="Unassembled WGS sequence"/>
</dbReference>
<organism evidence="2 3">
    <name type="scientific">Candidatus Gottesmanbacteria bacterium RIFCSPHIGHO2_01_FULL_42_12</name>
    <dbReference type="NCBI Taxonomy" id="1798377"/>
    <lineage>
        <taxon>Bacteria</taxon>
        <taxon>Candidatus Gottesmaniibacteriota</taxon>
    </lineage>
</organism>
<keyword evidence="1" id="KW-0472">Membrane</keyword>
<comment type="caution">
    <text evidence="2">The sequence shown here is derived from an EMBL/GenBank/DDBJ whole genome shotgun (WGS) entry which is preliminary data.</text>
</comment>
<dbReference type="STRING" id="1798377.A2872_02840"/>